<keyword evidence="1" id="KW-0653">Protein transport</keyword>
<dbReference type="EMBL" id="VFQX01000052">
    <property type="protein sequence ID" value="KAF0974528.1"/>
    <property type="molecule type" value="Genomic_DNA"/>
</dbReference>
<reference evidence="6 7" key="1">
    <citation type="journal article" date="2019" name="Sci. Rep.">
        <title>Nanopore sequencing improves the draft genome of the human pathogenic amoeba Naegleria fowleri.</title>
        <authorList>
            <person name="Liechti N."/>
            <person name="Schurch N."/>
            <person name="Bruggmann R."/>
            <person name="Wittwer M."/>
        </authorList>
    </citation>
    <scope>NUCLEOTIDE SEQUENCE [LARGE SCALE GENOMIC DNA]</scope>
    <source>
        <strain evidence="6 7">ATCC 30894</strain>
    </source>
</reference>
<keyword evidence="4" id="KW-1133">Transmembrane helix</keyword>
<dbReference type="OMA" id="IHVLEHH"/>
<keyword evidence="4" id="KW-0472">Membrane</keyword>
<feature type="region of interest" description="Disordered" evidence="3">
    <location>
        <begin position="1"/>
        <end position="30"/>
    </location>
</feature>
<dbReference type="VEuPathDB" id="AmoebaDB:FDP41_006560"/>
<accession>A0A6A5BK71</accession>
<evidence type="ECO:0000256" key="3">
    <source>
        <dbReference type="SAM" id="MobiDB-lite"/>
    </source>
</evidence>
<dbReference type="Pfam" id="PF00957">
    <property type="entry name" value="Synaptobrevin"/>
    <property type="match status" value="1"/>
</dbReference>
<dbReference type="PROSITE" id="PS50892">
    <property type="entry name" value="V_SNARE"/>
    <property type="match status" value="1"/>
</dbReference>
<dbReference type="GO" id="GO:0016020">
    <property type="term" value="C:membrane"/>
    <property type="evidence" value="ECO:0007669"/>
    <property type="project" value="InterPro"/>
</dbReference>
<proteinExistence type="predicted"/>
<dbReference type="VEuPathDB" id="AmoebaDB:NfTy_089010"/>
<dbReference type="InterPro" id="IPR042855">
    <property type="entry name" value="V_SNARE_CC"/>
</dbReference>
<evidence type="ECO:0000313" key="7">
    <source>
        <dbReference type="Proteomes" id="UP000444721"/>
    </source>
</evidence>
<evidence type="ECO:0000256" key="2">
    <source>
        <dbReference type="PROSITE-ProRule" id="PRU00290"/>
    </source>
</evidence>
<evidence type="ECO:0000313" key="6">
    <source>
        <dbReference type="EMBL" id="KAF0974528.1"/>
    </source>
</evidence>
<evidence type="ECO:0000259" key="5">
    <source>
        <dbReference type="PROSITE" id="PS50892"/>
    </source>
</evidence>
<feature type="compositionally biased region" description="Polar residues" evidence="3">
    <location>
        <begin position="8"/>
        <end position="30"/>
    </location>
</feature>
<dbReference type="RefSeq" id="XP_044559241.1">
    <property type="nucleotide sequence ID" value="XM_044710209.1"/>
</dbReference>
<dbReference type="SUPFAM" id="SSF58038">
    <property type="entry name" value="SNARE fusion complex"/>
    <property type="match status" value="1"/>
</dbReference>
<feature type="transmembrane region" description="Helical" evidence="4">
    <location>
        <begin position="280"/>
        <end position="302"/>
    </location>
</feature>
<dbReference type="InterPro" id="IPR001388">
    <property type="entry name" value="Synaptobrevin-like"/>
</dbReference>
<dbReference type="Proteomes" id="UP000444721">
    <property type="component" value="Unassembled WGS sequence"/>
</dbReference>
<dbReference type="GeneID" id="68113778"/>
<gene>
    <name evidence="6" type="ORF">FDP41_006560</name>
</gene>
<dbReference type="GO" id="GO:0015031">
    <property type="term" value="P:protein transport"/>
    <property type="evidence" value="ECO:0007669"/>
    <property type="project" value="UniProtKB-KW"/>
</dbReference>
<sequence length="305" mass="34484">MSKDHTSNESTPFLSRSSHHSSTTAINDVASDSSTNHHDIFVVALYSRSGPCLENNYNATPFNSPILSHGMVNSSPIMMNHSSSATILPSLGLSMESVKKTFLQVIEKQRINLNQFNSSNHGFMTMKVTYQLQNLNIHVLEHHYQDRFFFYVCLAHLNVPVRVCFGLLERCKNDMREQVLSKVQSSSFILHKEDASTRQVVSKILQTQLDFCLVKTNDKIVLVQSKIEDVKSIMISNIDKLISNMESTAELSQRTSDLSHDSQTFIYQARKTNHGMLCRVLIILGVLLFILIGIIVFIILMVKFA</sequence>
<dbReference type="PANTHER" id="PTHR21136:SF168">
    <property type="entry name" value="VESICLE-ASSOCIATED MEMBRANE PROTEIN 9"/>
    <property type="match status" value="1"/>
</dbReference>
<dbReference type="InterPro" id="IPR051097">
    <property type="entry name" value="Synaptobrevin-like_transport"/>
</dbReference>
<name>A0A6A5BK71_NAEFO</name>
<dbReference type="Gene3D" id="3.30.450.50">
    <property type="entry name" value="Longin domain"/>
    <property type="match status" value="1"/>
</dbReference>
<evidence type="ECO:0000256" key="4">
    <source>
        <dbReference type="SAM" id="Phobius"/>
    </source>
</evidence>
<dbReference type="AlphaFoldDB" id="A0A6A5BK71"/>
<keyword evidence="2" id="KW-0175">Coiled coil</keyword>
<evidence type="ECO:0000256" key="1">
    <source>
        <dbReference type="ARBA" id="ARBA00022927"/>
    </source>
</evidence>
<dbReference type="Gene3D" id="1.20.5.110">
    <property type="match status" value="1"/>
</dbReference>
<keyword evidence="4" id="KW-0812">Transmembrane</keyword>
<keyword evidence="7" id="KW-1185">Reference proteome</keyword>
<dbReference type="VEuPathDB" id="AmoebaDB:NF0022450"/>
<dbReference type="CDD" id="cd15843">
    <property type="entry name" value="R-SNARE"/>
    <property type="match status" value="1"/>
</dbReference>
<dbReference type="OrthoDB" id="248747at2759"/>
<protein>
    <recommendedName>
        <fullName evidence="5">V-SNARE coiled-coil homology domain-containing protein</fullName>
    </recommendedName>
</protein>
<dbReference type="PANTHER" id="PTHR21136">
    <property type="entry name" value="SNARE PROTEINS"/>
    <property type="match status" value="1"/>
</dbReference>
<dbReference type="PRINTS" id="PR00219">
    <property type="entry name" value="SYNAPTOBREVN"/>
</dbReference>
<keyword evidence="1" id="KW-0813">Transport</keyword>
<organism evidence="6 7">
    <name type="scientific">Naegleria fowleri</name>
    <name type="common">Brain eating amoeba</name>
    <dbReference type="NCBI Taxonomy" id="5763"/>
    <lineage>
        <taxon>Eukaryota</taxon>
        <taxon>Discoba</taxon>
        <taxon>Heterolobosea</taxon>
        <taxon>Tetramitia</taxon>
        <taxon>Eutetramitia</taxon>
        <taxon>Vahlkampfiidae</taxon>
        <taxon>Naegleria</taxon>
    </lineage>
</organism>
<comment type="caution">
    <text evidence="6">The sequence shown here is derived from an EMBL/GenBank/DDBJ whole genome shotgun (WGS) entry which is preliminary data.</text>
</comment>
<dbReference type="GO" id="GO:0016192">
    <property type="term" value="P:vesicle-mediated transport"/>
    <property type="evidence" value="ECO:0007669"/>
    <property type="project" value="InterPro"/>
</dbReference>
<feature type="domain" description="V-SNARE coiled-coil homology" evidence="5">
    <location>
        <begin position="219"/>
        <end position="279"/>
    </location>
</feature>